<reference evidence="3" key="1">
    <citation type="submission" date="2018-05" db="EMBL/GenBank/DDBJ databases">
        <authorList>
            <person name="Lanie J.A."/>
            <person name="Ng W.-L."/>
            <person name="Kazmierczak K.M."/>
            <person name="Andrzejewski T.M."/>
            <person name="Davidsen T.M."/>
            <person name="Wayne K.J."/>
            <person name="Tettelin H."/>
            <person name="Glass J.I."/>
            <person name="Rusch D."/>
            <person name="Podicherti R."/>
            <person name="Tsui H.-C.T."/>
            <person name="Winkler M.E."/>
        </authorList>
    </citation>
    <scope>NUCLEOTIDE SEQUENCE</scope>
</reference>
<organism evidence="3">
    <name type="scientific">marine metagenome</name>
    <dbReference type="NCBI Taxonomy" id="408172"/>
    <lineage>
        <taxon>unclassified sequences</taxon>
        <taxon>metagenomes</taxon>
        <taxon>ecological metagenomes</taxon>
    </lineage>
</organism>
<dbReference type="PANTHER" id="PTHR38041">
    <property type="entry name" value="CHORISMATE MUTASE"/>
    <property type="match status" value="1"/>
</dbReference>
<name>A0A382KH88_9ZZZZ</name>
<dbReference type="InterPro" id="IPR051331">
    <property type="entry name" value="Chorismate_mutase-related"/>
</dbReference>
<feature type="domain" description="Chorismate mutase" evidence="2">
    <location>
        <begin position="3"/>
        <end position="93"/>
    </location>
</feature>
<dbReference type="GO" id="GO:0046417">
    <property type="term" value="P:chorismate metabolic process"/>
    <property type="evidence" value="ECO:0007669"/>
    <property type="project" value="InterPro"/>
</dbReference>
<dbReference type="InterPro" id="IPR002701">
    <property type="entry name" value="CM_II_prokaryot"/>
</dbReference>
<proteinExistence type="predicted"/>
<dbReference type="Gene3D" id="1.20.59.10">
    <property type="entry name" value="Chorismate mutase"/>
    <property type="match status" value="1"/>
</dbReference>
<dbReference type="SMART" id="SM00830">
    <property type="entry name" value="CM_2"/>
    <property type="match status" value="1"/>
</dbReference>
<protein>
    <recommendedName>
        <fullName evidence="2">Chorismate mutase domain-containing protein</fullName>
    </recommendedName>
</protein>
<dbReference type="PANTHER" id="PTHR38041:SF1">
    <property type="entry name" value="CHORISMATE MUTASE"/>
    <property type="match status" value="1"/>
</dbReference>
<dbReference type="AlphaFoldDB" id="A0A382KH88"/>
<dbReference type="SUPFAM" id="SSF48600">
    <property type="entry name" value="Chorismate mutase II"/>
    <property type="match status" value="1"/>
</dbReference>
<dbReference type="InterPro" id="IPR036263">
    <property type="entry name" value="Chorismate_II_sf"/>
</dbReference>
<keyword evidence="1" id="KW-0413">Isomerase</keyword>
<dbReference type="Pfam" id="PF01817">
    <property type="entry name" value="CM_2"/>
    <property type="match status" value="1"/>
</dbReference>
<dbReference type="GO" id="GO:0009697">
    <property type="term" value="P:salicylic acid biosynthetic process"/>
    <property type="evidence" value="ECO:0007669"/>
    <property type="project" value="TreeGrafter"/>
</dbReference>
<gene>
    <name evidence="3" type="ORF">METZ01_LOCUS276433</name>
</gene>
<dbReference type="InterPro" id="IPR036979">
    <property type="entry name" value="CM_dom_sf"/>
</dbReference>
<evidence type="ECO:0000259" key="2">
    <source>
        <dbReference type="PROSITE" id="PS51168"/>
    </source>
</evidence>
<dbReference type="PROSITE" id="PS51168">
    <property type="entry name" value="CHORISMATE_MUT_2"/>
    <property type="match status" value="1"/>
</dbReference>
<sequence>MSPLKKKKLNLIRKRLDKLDNNLIKIIKKRTFLVKKVLKLKEYKNEIVDKKRIKKILNNIKIKSIQNKIDPKITKRIWVNMIYSYIDFEKRNFKKK</sequence>
<dbReference type="EMBL" id="UINC01080544">
    <property type="protein sequence ID" value="SVC23579.1"/>
    <property type="molecule type" value="Genomic_DNA"/>
</dbReference>
<evidence type="ECO:0000256" key="1">
    <source>
        <dbReference type="ARBA" id="ARBA00023235"/>
    </source>
</evidence>
<dbReference type="GO" id="GO:0004106">
    <property type="term" value="F:chorismate mutase activity"/>
    <property type="evidence" value="ECO:0007669"/>
    <property type="project" value="InterPro"/>
</dbReference>
<accession>A0A382KH88</accession>
<evidence type="ECO:0000313" key="3">
    <source>
        <dbReference type="EMBL" id="SVC23579.1"/>
    </source>
</evidence>